<dbReference type="AlphaFoldDB" id="A0A6C0LKC4"/>
<accession>A0A6C0LKC4</accession>
<sequence length="303" mass="35484">MKKSVCIYGCAKNVEQFLPKVFKNISRLDKIFDIKGIFVGYDTSDDDTEKLLLTYAREEAYNLRMCFPDIILKENELVDSFGNKTFVNFFEDQASKERCINISNARNRCLKAIRDSNYNPELIIAMDLDDVCSDELNINVLIDYINRIDEWDGLTFYNERYYDFWALSIAPFTLSCLHNNNNMRIIKAMSNFLKNKHKNSNGLVYCNSAFNGFAIYKYNKYGSLSYSVIHHDVFHSIHDKKQIEGAGRCKYYINNNTDEYNIDCEHRSFHYQATMIHGARLFMATTPLFPPYQGEHCTFLYDF</sequence>
<evidence type="ECO:0008006" key="2">
    <source>
        <dbReference type="Google" id="ProtNLM"/>
    </source>
</evidence>
<dbReference type="EMBL" id="MN740508">
    <property type="protein sequence ID" value="QHU30445.1"/>
    <property type="molecule type" value="Genomic_DNA"/>
</dbReference>
<proteinExistence type="predicted"/>
<dbReference type="SUPFAM" id="SSF53448">
    <property type="entry name" value="Nucleotide-diphospho-sugar transferases"/>
    <property type="match status" value="1"/>
</dbReference>
<evidence type="ECO:0000313" key="1">
    <source>
        <dbReference type="EMBL" id="QHU30445.1"/>
    </source>
</evidence>
<dbReference type="InterPro" id="IPR029044">
    <property type="entry name" value="Nucleotide-diphossugar_trans"/>
</dbReference>
<name>A0A6C0LKC4_9ZZZZ</name>
<protein>
    <recommendedName>
        <fullName evidence="2">Glycosyltransferase</fullName>
    </recommendedName>
</protein>
<reference evidence="1" key="1">
    <citation type="journal article" date="2020" name="Nature">
        <title>Giant virus diversity and host interactions through global metagenomics.</title>
        <authorList>
            <person name="Schulz F."/>
            <person name="Roux S."/>
            <person name="Paez-Espino D."/>
            <person name="Jungbluth S."/>
            <person name="Walsh D.A."/>
            <person name="Denef V.J."/>
            <person name="McMahon K.D."/>
            <person name="Konstantinidis K.T."/>
            <person name="Eloe-Fadrosh E.A."/>
            <person name="Kyrpides N.C."/>
            <person name="Woyke T."/>
        </authorList>
    </citation>
    <scope>NUCLEOTIDE SEQUENCE</scope>
    <source>
        <strain evidence="1">GVMAG-M-3300027833-11</strain>
    </source>
</reference>
<organism evidence="1">
    <name type="scientific">viral metagenome</name>
    <dbReference type="NCBI Taxonomy" id="1070528"/>
    <lineage>
        <taxon>unclassified sequences</taxon>
        <taxon>metagenomes</taxon>
        <taxon>organismal metagenomes</taxon>
    </lineage>
</organism>